<evidence type="ECO:0000313" key="1">
    <source>
        <dbReference type="EMBL" id="CEK72791.1"/>
    </source>
</evidence>
<dbReference type="AlphaFoldDB" id="A0A0B6ZY69"/>
<gene>
    <name evidence="1" type="primary">ORF83966</name>
</gene>
<organism evidence="1">
    <name type="scientific">Arion vulgaris</name>
    <dbReference type="NCBI Taxonomy" id="1028688"/>
    <lineage>
        <taxon>Eukaryota</taxon>
        <taxon>Metazoa</taxon>
        <taxon>Spiralia</taxon>
        <taxon>Lophotrochozoa</taxon>
        <taxon>Mollusca</taxon>
        <taxon>Gastropoda</taxon>
        <taxon>Heterobranchia</taxon>
        <taxon>Euthyneura</taxon>
        <taxon>Panpulmonata</taxon>
        <taxon>Eupulmonata</taxon>
        <taxon>Stylommatophora</taxon>
        <taxon>Helicina</taxon>
        <taxon>Arionoidea</taxon>
        <taxon>Arionidae</taxon>
        <taxon>Arion</taxon>
    </lineage>
</organism>
<name>A0A0B6ZY69_9EUPU</name>
<accession>A0A0B6ZY69</accession>
<dbReference type="EMBL" id="HACG01025926">
    <property type="protein sequence ID" value="CEK72791.1"/>
    <property type="molecule type" value="Transcribed_RNA"/>
</dbReference>
<proteinExistence type="predicted"/>
<sequence>MSIVAASLSALNFSYISTMTWFTNRTVVCYMSLLSRNISRSVTPLCQLTFDQGSLARCGLPGVTSDSLRDPCFAGQVFSETPETALISF</sequence>
<reference evidence="1" key="1">
    <citation type="submission" date="2014-12" db="EMBL/GenBank/DDBJ databases">
        <title>Insight into the proteome of Arion vulgaris.</title>
        <authorList>
            <person name="Aradska J."/>
            <person name="Bulat T."/>
            <person name="Smidak R."/>
            <person name="Sarate P."/>
            <person name="Gangsoo J."/>
            <person name="Sialana F."/>
            <person name="Bilban M."/>
            <person name="Lubec G."/>
        </authorList>
    </citation>
    <scope>NUCLEOTIDE SEQUENCE</scope>
    <source>
        <tissue evidence="1">Skin</tissue>
    </source>
</reference>
<feature type="non-terminal residue" evidence="1">
    <location>
        <position position="89"/>
    </location>
</feature>
<protein>
    <submittedName>
        <fullName evidence="1">Uncharacterized protein</fullName>
    </submittedName>
</protein>